<dbReference type="InterPro" id="IPR018247">
    <property type="entry name" value="EF_Hand_1_Ca_BS"/>
</dbReference>
<dbReference type="Proteomes" id="UP000191933">
    <property type="component" value="Unassembled WGS sequence"/>
</dbReference>
<organism evidence="1 2">
    <name type="scientific">Agrobacterium genomosp. 2 str. CFBP 5494</name>
    <dbReference type="NCBI Taxonomy" id="1183436"/>
    <lineage>
        <taxon>Bacteria</taxon>
        <taxon>Pseudomonadati</taxon>
        <taxon>Pseudomonadota</taxon>
        <taxon>Alphaproteobacteria</taxon>
        <taxon>Hyphomicrobiales</taxon>
        <taxon>Rhizobiaceae</taxon>
        <taxon>Rhizobium/Agrobacterium group</taxon>
        <taxon>Agrobacterium</taxon>
        <taxon>Agrobacterium tumefaciens complex</taxon>
    </lineage>
</organism>
<protein>
    <submittedName>
        <fullName evidence="1">Fructose-2,6-bisphosphatase</fullName>
    </submittedName>
</protein>
<dbReference type="Pfam" id="PF00300">
    <property type="entry name" value="His_Phos_1"/>
    <property type="match status" value="1"/>
</dbReference>
<dbReference type="EMBL" id="FBVY01000014">
    <property type="protein sequence ID" value="CUW91809.1"/>
    <property type="molecule type" value="Genomic_DNA"/>
</dbReference>
<name>A0A9W5B122_9HYPH</name>
<keyword evidence="2" id="KW-1185">Reference proteome</keyword>
<dbReference type="PROSITE" id="PS00018">
    <property type="entry name" value="EF_HAND_1"/>
    <property type="match status" value="1"/>
</dbReference>
<evidence type="ECO:0000313" key="2">
    <source>
        <dbReference type="Proteomes" id="UP000191933"/>
    </source>
</evidence>
<dbReference type="InterPro" id="IPR013078">
    <property type="entry name" value="His_Pase_superF_clade-1"/>
</dbReference>
<sequence>MPVVAHGQGVDALSMAFWGPIAVHALYITHPQVRIDLAVPVPQWGLSERGAERAREAGRLPWALALRHIVCSAETKAIETARILAETSGAEIEIVEEMHENDRSSTGFLTPPEFEKAADWFFAHPQESFRGWERAIDAQARIVNAVRAILDRHDTQRPIAFVGHGGVGTLLKCHIEGRRISRSEDQPPGGGNLFRFSIADFSLAAASPACDWTAMETWQG</sequence>
<dbReference type="SUPFAM" id="SSF53254">
    <property type="entry name" value="Phosphoglycerate mutase-like"/>
    <property type="match status" value="1"/>
</dbReference>
<evidence type="ECO:0000313" key="1">
    <source>
        <dbReference type="EMBL" id="CUW91809.1"/>
    </source>
</evidence>
<dbReference type="AlphaFoldDB" id="A0A9W5B122"/>
<dbReference type="InterPro" id="IPR029033">
    <property type="entry name" value="His_PPase_superfam"/>
</dbReference>
<accession>A0A9W5B122</accession>
<reference evidence="1 2" key="1">
    <citation type="submission" date="2016-01" db="EMBL/GenBank/DDBJ databases">
        <authorList>
            <person name="Regsiter A."/>
            <person name="william w."/>
        </authorList>
    </citation>
    <scope>NUCLEOTIDE SEQUENCE [LARGE SCALE GENOMIC DNA]</scope>
    <source>
        <strain evidence="1 2">CFBP 5494</strain>
    </source>
</reference>
<gene>
    <name evidence="1" type="ORF">AGR2A_Cc30099</name>
</gene>
<proteinExistence type="predicted"/>
<comment type="caution">
    <text evidence="1">The sequence shown here is derived from an EMBL/GenBank/DDBJ whole genome shotgun (WGS) entry which is preliminary data.</text>
</comment>
<dbReference type="Gene3D" id="3.40.50.1240">
    <property type="entry name" value="Phosphoglycerate mutase-like"/>
    <property type="match status" value="1"/>
</dbReference>